<dbReference type="AlphaFoldDB" id="A0A0A9BMA2"/>
<organism evidence="1">
    <name type="scientific">Arundo donax</name>
    <name type="common">Giant reed</name>
    <name type="synonym">Donax arundinaceus</name>
    <dbReference type="NCBI Taxonomy" id="35708"/>
    <lineage>
        <taxon>Eukaryota</taxon>
        <taxon>Viridiplantae</taxon>
        <taxon>Streptophyta</taxon>
        <taxon>Embryophyta</taxon>
        <taxon>Tracheophyta</taxon>
        <taxon>Spermatophyta</taxon>
        <taxon>Magnoliopsida</taxon>
        <taxon>Liliopsida</taxon>
        <taxon>Poales</taxon>
        <taxon>Poaceae</taxon>
        <taxon>PACMAD clade</taxon>
        <taxon>Arundinoideae</taxon>
        <taxon>Arundineae</taxon>
        <taxon>Arundo</taxon>
    </lineage>
</organism>
<proteinExistence type="predicted"/>
<reference evidence="1" key="1">
    <citation type="submission" date="2014-09" db="EMBL/GenBank/DDBJ databases">
        <authorList>
            <person name="Magalhaes I.L.F."/>
            <person name="Oliveira U."/>
            <person name="Santos F.R."/>
            <person name="Vidigal T.H.D.A."/>
            <person name="Brescovit A.D."/>
            <person name="Santos A.J."/>
        </authorList>
    </citation>
    <scope>NUCLEOTIDE SEQUENCE</scope>
    <source>
        <tissue evidence="1">Shoot tissue taken approximately 20 cm above the soil surface</tissue>
    </source>
</reference>
<evidence type="ECO:0000313" key="1">
    <source>
        <dbReference type="EMBL" id="JAD62360.1"/>
    </source>
</evidence>
<accession>A0A0A9BMA2</accession>
<protein>
    <submittedName>
        <fullName evidence="1">Uncharacterized protein</fullName>
    </submittedName>
</protein>
<name>A0A0A9BMA2_ARUDO</name>
<dbReference type="EMBL" id="GBRH01235535">
    <property type="protein sequence ID" value="JAD62360.1"/>
    <property type="molecule type" value="Transcribed_RNA"/>
</dbReference>
<sequence length="44" mass="5313">MGTICAQLYNHAFKPSYEFMTFHLSDFNCWILSYTQIVHKWLNL</sequence>
<reference evidence="1" key="2">
    <citation type="journal article" date="2015" name="Data Brief">
        <title>Shoot transcriptome of the giant reed, Arundo donax.</title>
        <authorList>
            <person name="Barrero R.A."/>
            <person name="Guerrero F.D."/>
            <person name="Moolhuijzen P."/>
            <person name="Goolsby J.A."/>
            <person name="Tidwell J."/>
            <person name="Bellgard S.E."/>
            <person name="Bellgard M.I."/>
        </authorList>
    </citation>
    <scope>NUCLEOTIDE SEQUENCE</scope>
    <source>
        <tissue evidence="1">Shoot tissue taken approximately 20 cm above the soil surface</tissue>
    </source>
</reference>